<proteinExistence type="predicted"/>
<accession>A0ACB8TJQ2</accession>
<name>A0ACB8TJQ2_9AGAM</name>
<reference evidence="1" key="2">
    <citation type="journal article" date="2022" name="New Phytol.">
        <title>Evolutionary transition to the ectomycorrhizal habit in the genomes of a hyperdiverse lineage of mushroom-forming fungi.</title>
        <authorList>
            <person name="Looney B."/>
            <person name="Miyauchi S."/>
            <person name="Morin E."/>
            <person name="Drula E."/>
            <person name="Courty P.E."/>
            <person name="Kohler A."/>
            <person name="Kuo A."/>
            <person name="LaButti K."/>
            <person name="Pangilinan J."/>
            <person name="Lipzen A."/>
            <person name="Riley R."/>
            <person name="Andreopoulos W."/>
            <person name="He G."/>
            <person name="Johnson J."/>
            <person name="Nolan M."/>
            <person name="Tritt A."/>
            <person name="Barry K.W."/>
            <person name="Grigoriev I.V."/>
            <person name="Nagy L.G."/>
            <person name="Hibbett D."/>
            <person name="Henrissat B."/>
            <person name="Matheny P.B."/>
            <person name="Labbe J."/>
            <person name="Martin F.M."/>
        </authorList>
    </citation>
    <scope>NUCLEOTIDE SEQUENCE</scope>
    <source>
        <strain evidence="1">HHB10654</strain>
    </source>
</reference>
<evidence type="ECO:0000313" key="2">
    <source>
        <dbReference type="Proteomes" id="UP000814140"/>
    </source>
</evidence>
<protein>
    <submittedName>
        <fullName evidence="1">Uncharacterized protein</fullName>
    </submittedName>
</protein>
<evidence type="ECO:0000313" key="1">
    <source>
        <dbReference type="EMBL" id="KAI0068639.1"/>
    </source>
</evidence>
<keyword evidence="2" id="KW-1185">Reference proteome</keyword>
<dbReference type="Proteomes" id="UP000814140">
    <property type="component" value="Unassembled WGS sequence"/>
</dbReference>
<gene>
    <name evidence="1" type="ORF">BV25DRAFT_20676</name>
</gene>
<comment type="caution">
    <text evidence="1">The sequence shown here is derived from an EMBL/GenBank/DDBJ whole genome shotgun (WGS) entry which is preliminary data.</text>
</comment>
<reference evidence="1" key="1">
    <citation type="submission" date="2021-03" db="EMBL/GenBank/DDBJ databases">
        <authorList>
            <consortium name="DOE Joint Genome Institute"/>
            <person name="Ahrendt S."/>
            <person name="Looney B.P."/>
            <person name="Miyauchi S."/>
            <person name="Morin E."/>
            <person name="Drula E."/>
            <person name="Courty P.E."/>
            <person name="Chicoki N."/>
            <person name="Fauchery L."/>
            <person name="Kohler A."/>
            <person name="Kuo A."/>
            <person name="Labutti K."/>
            <person name="Pangilinan J."/>
            <person name="Lipzen A."/>
            <person name="Riley R."/>
            <person name="Andreopoulos W."/>
            <person name="He G."/>
            <person name="Johnson J."/>
            <person name="Barry K.W."/>
            <person name="Grigoriev I.V."/>
            <person name="Nagy L."/>
            <person name="Hibbett D."/>
            <person name="Henrissat B."/>
            <person name="Matheny P.B."/>
            <person name="Labbe J."/>
            <person name="Martin F."/>
        </authorList>
    </citation>
    <scope>NUCLEOTIDE SEQUENCE</scope>
    <source>
        <strain evidence="1">HHB10654</strain>
    </source>
</reference>
<dbReference type="EMBL" id="MU277187">
    <property type="protein sequence ID" value="KAI0068639.1"/>
    <property type="molecule type" value="Genomic_DNA"/>
</dbReference>
<sequence length="93" mass="10560">MHALHDVVKARYVRYANGMSSCCALCCASHTTQNYALRLMHNLTPFSRCRISDLSPTPKSTALQSWRYSLVASRARHVYEISQRAKQPSPAQY</sequence>
<organism evidence="1 2">
    <name type="scientific">Artomyces pyxidatus</name>
    <dbReference type="NCBI Taxonomy" id="48021"/>
    <lineage>
        <taxon>Eukaryota</taxon>
        <taxon>Fungi</taxon>
        <taxon>Dikarya</taxon>
        <taxon>Basidiomycota</taxon>
        <taxon>Agaricomycotina</taxon>
        <taxon>Agaricomycetes</taxon>
        <taxon>Russulales</taxon>
        <taxon>Auriscalpiaceae</taxon>
        <taxon>Artomyces</taxon>
    </lineage>
</organism>